<dbReference type="SMART" id="SM00066">
    <property type="entry name" value="GAL4"/>
    <property type="match status" value="1"/>
</dbReference>
<dbReference type="Proteomes" id="UP001239445">
    <property type="component" value="Unassembled WGS sequence"/>
</dbReference>
<dbReference type="SUPFAM" id="SSF57701">
    <property type="entry name" value="Zn2/Cys6 DNA-binding domain"/>
    <property type="match status" value="1"/>
</dbReference>
<organism evidence="3 4">
    <name type="scientific">Echria macrotheca</name>
    <dbReference type="NCBI Taxonomy" id="438768"/>
    <lineage>
        <taxon>Eukaryota</taxon>
        <taxon>Fungi</taxon>
        <taxon>Dikarya</taxon>
        <taxon>Ascomycota</taxon>
        <taxon>Pezizomycotina</taxon>
        <taxon>Sordariomycetes</taxon>
        <taxon>Sordariomycetidae</taxon>
        <taxon>Sordariales</taxon>
        <taxon>Schizotheciaceae</taxon>
        <taxon>Echria</taxon>
    </lineage>
</organism>
<evidence type="ECO:0000256" key="1">
    <source>
        <dbReference type="ARBA" id="ARBA00023242"/>
    </source>
</evidence>
<dbReference type="PANTHER" id="PTHR47784:SF10">
    <property type="entry name" value="TRANSCRIPTION FACTOR, PUTATIVE (AFU_ORTHOLOGUE AFUA_6G14150)-RELATED"/>
    <property type="match status" value="1"/>
</dbReference>
<dbReference type="AlphaFoldDB" id="A0AAJ0BKQ3"/>
<reference evidence="3" key="1">
    <citation type="submission" date="2023-06" db="EMBL/GenBank/DDBJ databases">
        <title>Genome-scale phylogeny and comparative genomics of the fungal order Sordariales.</title>
        <authorList>
            <consortium name="Lawrence Berkeley National Laboratory"/>
            <person name="Hensen N."/>
            <person name="Bonometti L."/>
            <person name="Westerberg I."/>
            <person name="Brannstrom I.O."/>
            <person name="Guillou S."/>
            <person name="Cros-Aarteil S."/>
            <person name="Calhoun S."/>
            <person name="Haridas S."/>
            <person name="Kuo A."/>
            <person name="Mondo S."/>
            <person name="Pangilinan J."/>
            <person name="Riley R."/>
            <person name="Labutti K."/>
            <person name="Andreopoulos B."/>
            <person name="Lipzen A."/>
            <person name="Chen C."/>
            <person name="Yanf M."/>
            <person name="Daum C."/>
            <person name="Ng V."/>
            <person name="Clum A."/>
            <person name="Steindorff A."/>
            <person name="Ohm R."/>
            <person name="Martin F."/>
            <person name="Silar P."/>
            <person name="Natvig D."/>
            <person name="Lalanne C."/>
            <person name="Gautier V."/>
            <person name="Ament-Velasquez S.L."/>
            <person name="Kruys A."/>
            <person name="Hutchinson M.I."/>
            <person name="Powell A.J."/>
            <person name="Barry K."/>
            <person name="Miller A.N."/>
            <person name="Grigoriev I.V."/>
            <person name="Debuchy R."/>
            <person name="Gladieux P."/>
            <person name="Thoren M.H."/>
            <person name="Johannesson H."/>
        </authorList>
    </citation>
    <scope>NUCLEOTIDE SEQUENCE</scope>
    <source>
        <strain evidence="3">PSN4</strain>
    </source>
</reference>
<dbReference type="GO" id="GO:0001228">
    <property type="term" value="F:DNA-binding transcription activator activity, RNA polymerase II-specific"/>
    <property type="evidence" value="ECO:0007669"/>
    <property type="project" value="TreeGrafter"/>
</dbReference>
<gene>
    <name evidence="3" type="ORF">QBC47DRAFT_409788</name>
</gene>
<proteinExistence type="predicted"/>
<feature type="domain" description="Zn(2)-C6 fungal-type" evidence="2">
    <location>
        <begin position="13"/>
        <end position="45"/>
    </location>
</feature>
<protein>
    <recommendedName>
        <fullName evidence="2">Zn(2)-C6 fungal-type domain-containing protein</fullName>
    </recommendedName>
</protein>
<dbReference type="PROSITE" id="PS00463">
    <property type="entry name" value="ZN2_CY6_FUNGAL_1"/>
    <property type="match status" value="1"/>
</dbReference>
<keyword evidence="1" id="KW-0539">Nucleus</keyword>
<dbReference type="InterPro" id="IPR036864">
    <property type="entry name" value="Zn2-C6_fun-type_DNA-bd_sf"/>
</dbReference>
<evidence type="ECO:0000313" key="3">
    <source>
        <dbReference type="EMBL" id="KAK1758988.1"/>
    </source>
</evidence>
<evidence type="ECO:0000313" key="4">
    <source>
        <dbReference type="Proteomes" id="UP001239445"/>
    </source>
</evidence>
<name>A0AAJ0BKQ3_9PEZI</name>
<dbReference type="InterPro" id="IPR053157">
    <property type="entry name" value="Sterol_Uptake_Regulator"/>
</dbReference>
<dbReference type="InterPro" id="IPR001138">
    <property type="entry name" value="Zn2Cys6_DnaBD"/>
</dbReference>
<dbReference type="EMBL" id="MU839828">
    <property type="protein sequence ID" value="KAK1758988.1"/>
    <property type="molecule type" value="Genomic_DNA"/>
</dbReference>
<comment type="caution">
    <text evidence="3">The sequence shown here is derived from an EMBL/GenBank/DDBJ whole genome shotgun (WGS) entry which is preliminary data.</text>
</comment>
<dbReference type="Pfam" id="PF00172">
    <property type="entry name" value="Zn_clus"/>
    <property type="match status" value="1"/>
</dbReference>
<dbReference type="GO" id="GO:0008270">
    <property type="term" value="F:zinc ion binding"/>
    <property type="evidence" value="ECO:0007669"/>
    <property type="project" value="InterPro"/>
</dbReference>
<dbReference type="CDD" id="cd00067">
    <property type="entry name" value="GAL4"/>
    <property type="match status" value="1"/>
</dbReference>
<dbReference type="PROSITE" id="PS50048">
    <property type="entry name" value="ZN2_CY6_FUNGAL_2"/>
    <property type="match status" value="1"/>
</dbReference>
<accession>A0AAJ0BKQ3</accession>
<dbReference type="Gene3D" id="4.10.240.10">
    <property type="entry name" value="Zn(2)-C6 fungal-type DNA-binding domain"/>
    <property type="match status" value="1"/>
</dbReference>
<dbReference type="PANTHER" id="PTHR47784">
    <property type="entry name" value="STEROL UPTAKE CONTROL PROTEIN 2"/>
    <property type="match status" value="1"/>
</dbReference>
<evidence type="ECO:0000259" key="2">
    <source>
        <dbReference type="PROSITE" id="PS50048"/>
    </source>
</evidence>
<keyword evidence="4" id="KW-1185">Reference proteome</keyword>
<sequence>MLKRKSHTKSKNGCRSCKKRHVKCDEQGPPCLNCVMRKETDTCSYGFLRQANAATSSVVPVPSQPPTSSPRSFSSSASVEVDRLLELELIHRWSIRSWTCQASTPHCQPYLLQYLPRAALRHGYLLNAILATAAVDLGISCASTSPTDSARYFKTALAYGTKATADFRTQVTSLAPDNVDLVFYFTSLVAVLQFTVMCDTSISLIDRVCEYATMGLKSGRMIFDNMQWMMASSSPLGTIIRNFAVDLSFLDQLDPQTKAALELMSSVSQQVRVPPTSPTIQGSAVLTGEMVICEDGAGPLASDVYIYKLAIGQTKYCYAEELQNRLKGYFHNVFAVSGSHFVAAVRGREPMAIFILMYWAVLVQRAAKDPALWALVSEGRDLVAESSTLLLFSDIIDVPGVREGIAWTRNEVDLFPLPGCPLPAMLTRSGITEGFDTDALEALSLGVEI</sequence>